<dbReference type="OrthoDB" id="5826198at2759"/>
<dbReference type="InterPro" id="IPR053720">
    <property type="entry name" value="Psm_Assembly_Chaperone"/>
</dbReference>
<protein>
    <submittedName>
        <fullName evidence="3">TAXi_C domain-containing protein</fullName>
    </submittedName>
</protein>
<reference evidence="1 2" key="2">
    <citation type="submission" date="2018-11" db="EMBL/GenBank/DDBJ databases">
        <authorList>
            <consortium name="Pathogen Informatics"/>
        </authorList>
    </citation>
    <scope>NUCLEOTIDE SEQUENCE [LARGE SCALE GENOMIC DNA]</scope>
    <source>
        <strain evidence="1 2">MHpl1</strain>
    </source>
</reference>
<evidence type="ECO:0000313" key="1">
    <source>
        <dbReference type="EMBL" id="VDO89494.1"/>
    </source>
</evidence>
<gene>
    <name evidence="1" type="ORF">HPLM_LOCUS21368</name>
</gene>
<dbReference type="STRING" id="6290.A0A0N4XAI4"/>
<organism evidence="3">
    <name type="scientific">Haemonchus placei</name>
    <name type="common">Barber's pole worm</name>
    <dbReference type="NCBI Taxonomy" id="6290"/>
    <lineage>
        <taxon>Eukaryota</taxon>
        <taxon>Metazoa</taxon>
        <taxon>Ecdysozoa</taxon>
        <taxon>Nematoda</taxon>
        <taxon>Chromadorea</taxon>
        <taxon>Rhabditida</taxon>
        <taxon>Rhabditina</taxon>
        <taxon>Rhabditomorpha</taxon>
        <taxon>Strongyloidea</taxon>
        <taxon>Trichostrongylidae</taxon>
        <taxon>Haemonchus</taxon>
    </lineage>
</organism>
<dbReference type="Proteomes" id="UP000268014">
    <property type="component" value="Unassembled WGS sequence"/>
</dbReference>
<dbReference type="Pfam" id="PF10178">
    <property type="entry name" value="PAC3"/>
    <property type="match status" value="1"/>
</dbReference>
<dbReference type="GO" id="GO:0043248">
    <property type="term" value="P:proteasome assembly"/>
    <property type="evidence" value="ECO:0007669"/>
    <property type="project" value="InterPro"/>
</dbReference>
<dbReference type="Gene3D" id="3.30.230.90">
    <property type="match status" value="1"/>
</dbReference>
<evidence type="ECO:0000313" key="3">
    <source>
        <dbReference type="WBParaSite" id="HPLM_0002137901-mRNA-1"/>
    </source>
</evidence>
<keyword evidence="2" id="KW-1185">Reference proteome</keyword>
<dbReference type="OMA" id="VVEVIFP"/>
<proteinExistence type="predicted"/>
<dbReference type="WBParaSite" id="HPLM_0002137901-mRNA-1">
    <property type="protein sequence ID" value="HPLM_0002137901-mRNA-1"/>
    <property type="gene ID" value="HPLM_0002137901"/>
</dbReference>
<dbReference type="AlphaFoldDB" id="A0A0N4XAI4"/>
<name>A0A0N4XAI4_HAEPC</name>
<reference evidence="3" key="1">
    <citation type="submission" date="2017-02" db="UniProtKB">
        <authorList>
            <consortium name="WormBaseParasite"/>
        </authorList>
    </citation>
    <scope>IDENTIFICATION</scope>
</reference>
<dbReference type="EMBL" id="UZAF01023322">
    <property type="protein sequence ID" value="VDO89494.1"/>
    <property type="molecule type" value="Genomic_DNA"/>
</dbReference>
<dbReference type="InterPro" id="IPR018788">
    <property type="entry name" value="Proteasome_assmbl_chp_3"/>
</dbReference>
<evidence type="ECO:0000313" key="2">
    <source>
        <dbReference type="Proteomes" id="UP000268014"/>
    </source>
</evidence>
<sequence length="78" mass="8803">MVFCSLGKIGQVFEVIFPEAVIAEQLSTQQRVEYDTKLLLGSDEVEGSDLFIRRLVLHLASLGRRRRLIVSIGIVLFL</sequence>
<accession>A0A0N4XAI4</accession>